<evidence type="ECO:0000313" key="2">
    <source>
        <dbReference type="Proteomes" id="UP001164305"/>
    </source>
</evidence>
<dbReference type="InterPro" id="IPR021145">
    <property type="entry name" value="Portal_protein_SPP1_Gp6-like"/>
</dbReference>
<protein>
    <submittedName>
        <fullName evidence="1">Phage portal protein</fullName>
    </submittedName>
</protein>
<accession>A0ABY6FXJ2</accession>
<sequence>MSDILTTLIQRLDENTGKFSRLDRYYTGQPPLAFLAPEAKEALGNRFGVLGSNLCRLAVTALSERLRVTGFTGADVWADWIRNDLDQLAPVAHREALTLGSAFVIVWADEQGRPTITVEDARQVAVIRDPASREIVAGVKRWTDATHTHAVLYGPDTIVRYRAQGTDAASGYAVMETLENPLGVVPVVELVNTDRLNAPGMSEMRDLLPLQDSLNKLLADLMVGSEYYARPRRWATGVELVEDEDGEVANPFPENNRMMISEDPASKFGSLPAADLSAYDAAIKVVVQQMQALSGLPDHYVGISASQPPSADALRAAEASLTARAEQRQQIFGRAWEQVARLVVAVRTGVDPSTVDVRITWADPATRSIAQEADAVVKLYTAGLLPATYALKRLGYGDDEIAEIRAASRTEAVDRAAAGLVGQVAA</sequence>
<organism evidence="1 2">
    <name type="scientific">Brachybacterium huguangmaarense</name>
    <dbReference type="NCBI Taxonomy" id="1652028"/>
    <lineage>
        <taxon>Bacteria</taxon>
        <taxon>Bacillati</taxon>
        <taxon>Actinomycetota</taxon>
        <taxon>Actinomycetes</taxon>
        <taxon>Micrococcales</taxon>
        <taxon>Dermabacteraceae</taxon>
        <taxon>Brachybacterium</taxon>
    </lineage>
</organism>
<gene>
    <name evidence="1" type="ORF">BRM3_08225</name>
</gene>
<dbReference type="EMBL" id="CP107020">
    <property type="protein sequence ID" value="UYG15635.1"/>
    <property type="molecule type" value="Genomic_DNA"/>
</dbReference>
<proteinExistence type="predicted"/>
<keyword evidence="2" id="KW-1185">Reference proteome</keyword>
<reference evidence="1" key="1">
    <citation type="submission" date="2022-10" db="EMBL/GenBank/DDBJ databases">
        <title>Whole-Genome Sequencing of Brachybacterium huguangmaarense BRM-3, Isolated from Betula schmidtii.</title>
        <authorList>
            <person name="Haam D."/>
        </authorList>
    </citation>
    <scope>NUCLEOTIDE SEQUENCE</scope>
    <source>
        <strain evidence="1">BRM-3</strain>
    </source>
</reference>
<dbReference type="Proteomes" id="UP001164305">
    <property type="component" value="Chromosome"/>
</dbReference>
<dbReference type="RefSeq" id="WP_263592849.1">
    <property type="nucleotide sequence ID" value="NZ_CP107020.1"/>
</dbReference>
<name>A0ABY6FXJ2_9MICO</name>
<dbReference type="Pfam" id="PF05133">
    <property type="entry name" value="SPP1_portal"/>
    <property type="match status" value="1"/>
</dbReference>
<evidence type="ECO:0000313" key="1">
    <source>
        <dbReference type="EMBL" id="UYG15635.1"/>
    </source>
</evidence>